<feature type="compositionally biased region" description="Basic and acidic residues" evidence="1">
    <location>
        <begin position="1"/>
        <end position="42"/>
    </location>
</feature>
<dbReference type="Proteomes" id="UP000622547">
    <property type="component" value="Unassembled WGS sequence"/>
</dbReference>
<gene>
    <name evidence="2" type="ORF">Pph01_81940</name>
</gene>
<accession>A0A8J3XKJ5</accession>
<proteinExistence type="predicted"/>
<evidence type="ECO:0000313" key="3">
    <source>
        <dbReference type="Proteomes" id="UP000622547"/>
    </source>
</evidence>
<feature type="compositionally biased region" description="Acidic residues" evidence="1">
    <location>
        <begin position="43"/>
        <end position="52"/>
    </location>
</feature>
<comment type="caution">
    <text evidence="2">The sequence shown here is derived from an EMBL/GenBank/DDBJ whole genome shotgun (WGS) entry which is preliminary data.</text>
</comment>
<organism evidence="2 3">
    <name type="scientific">Planotetraspora phitsanulokensis</name>
    <dbReference type="NCBI Taxonomy" id="575192"/>
    <lineage>
        <taxon>Bacteria</taxon>
        <taxon>Bacillati</taxon>
        <taxon>Actinomycetota</taxon>
        <taxon>Actinomycetes</taxon>
        <taxon>Streptosporangiales</taxon>
        <taxon>Streptosporangiaceae</taxon>
        <taxon>Planotetraspora</taxon>
    </lineage>
</organism>
<keyword evidence="3" id="KW-1185">Reference proteome</keyword>
<dbReference type="EMBL" id="BOOP01000053">
    <property type="protein sequence ID" value="GII43191.1"/>
    <property type="molecule type" value="Genomic_DNA"/>
</dbReference>
<evidence type="ECO:0000313" key="2">
    <source>
        <dbReference type="EMBL" id="GII43191.1"/>
    </source>
</evidence>
<dbReference type="AlphaFoldDB" id="A0A8J3XKJ5"/>
<name>A0A8J3XKJ5_9ACTN</name>
<protein>
    <submittedName>
        <fullName evidence="2">Uncharacterized protein</fullName>
    </submittedName>
</protein>
<feature type="region of interest" description="Disordered" evidence="1">
    <location>
        <begin position="1"/>
        <end position="63"/>
    </location>
</feature>
<evidence type="ECO:0000256" key="1">
    <source>
        <dbReference type="SAM" id="MobiDB-lite"/>
    </source>
</evidence>
<sequence>MQYCRDQSDDKHDGCQPDVGRIARQEPDDRNIPLADRRAEQETDHDEPDFAEEFTQRTPVAGA</sequence>
<reference evidence="2 3" key="1">
    <citation type="submission" date="2021-01" db="EMBL/GenBank/DDBJ databases">
        <title>Whole genome shotgun sequence of Planotetraspora phitsanulokensis NBRC 104273.</title>
        <authorList>
            <person name="Komaki H."/>
            <person name="Tamura T."/>
        </authorList>
    </citation>
    <scope>NUCLEOTIDE SEQUENCE [LARGE SCALE GENOMIC DNA]</scope>
    <source>
        <strain evidence="2 3">NBRC 104273</strain>
    </source>
</reference>